<dbReference type="eggNOG" id="ENOG50331YQ">
    <property type="taxonomic scope" value="Bacteria"/>
</dbReference>
<comment type="caution">
    <text evidence="2">The sequence shown here is derived from an EMBL/GenBank/DDBJ whole genome shotgun (WGS) entry which is preliminary data.</text>
</comment>
<evidence type="ECO:0000256" key="1">
    <source>
        <dbReference type="SAM" id="Phobius"/>
    </source>
</evidence>
<evidence type="ECO:0000313" key="2">
    <source>
        <dbReference type="EMBL" id="KEO57446.1"/>
    </source>
</evidence>
<reference evidence="2 3" key="1">
    <citation type="journal article" date="2015" name="Antonie Van Leeuwenhoek">
        <title>Thioclava indica sp. nov., isolated from surface seawater of the Indian Ocean.</title>
        <authorList>
            <person name="Liu Y."/>
            <person name="Lai Q."/>
            <person name="Du J."/>
            <person name="Xu H."/>
            <person name="Jiang L."/>
            <person name="Shao Z."/>
        </authorList>
    </citation>
    <scope>NUCLEOTIDE SEQUENCE [LARGE SCALE GENOMIC DNA]</scope>
    <source>
        <strain evidence="2 3">DT23-4</strain>
    </source>
</reference>
<feature type="transmembrane region" description="Helical" evidence="1">
    <location>
        <begin position="38"/>
        <end position="56"/>
    </location>
</feature>
<keyword evidence="3" id="KW-1185">Reference proteome</keyword>
<name>A0A074JIJ2_9RHOB</name>
<keyword evidence="1" id="KW-0472">Membrane</keyword>
<gene>
    <name evidence="2" type="ORF">DT23_05085</name>
</gene>
<dbReference type="Proteomes" id="UP000027471">
    <property type="component" value="Unassembled WGS sequence"/>
</dbReference>
<protein>
    <recommendedName>
        <fullName evidence="4">50S ribosomal protein L35</fullName>
    </recommendedName>
</protein>
<sequence>MDLAGLDTDLILTIGLVIAIFAIPAVISAFSDHRPPRAAAVAVLMAGGLIVFAFYAKPDGYTIERIPDAVARTVARVFN</sequence>
<dbReference type="EMBL" id="AUNB01000040">
    <property type="protein sequence ID" value="KEO57446.1"/>
    <property type="molecule type" value="Genomic_DNA"/>
</dbReference>
<evidence type="ECO:0000313" key="3">
    <source>
        <dbReference type="Proteomes" id="UP000027471"/>
    </source>
</evidence>
<dbReference type="OrthoDB" id="7875801at2"/>
<feature type="transmembrane region" description="Helical" evidence="1">
    <location>
        <begin position="12"/>
        <end position="31"/>
    </location>
</feature>
<evidence type="ECO:0008006" key="4">
    <source>
        <dbReference type="Google" id="ProtNLM"/>
    </source>
</evidence>
<keyword evidence="1" id="KW-0812">Transmembrane</keyword>
<proteinExistence type="predicted"/>
<dbReference type="STRING" id="1353528.DT23_05085"/>
<organism evidence="2 3">
    <name type="scientific">Thioclava indica</name>
    <dbReference type="NCBI Taxonomy" id="1353528"/>
    <lineage>
        <taxon>Bacteria</taxon>
        <taxon>Pseudomonadati</taxon>
        <taxon>Pseudomonadota</taxon>
        <taxon>Alphaproteobacteria</taxon>
        <taxon>Rhodobacterales</taxon>
        <taxon>Paracoccaceae</taxon>
        <taxon>Thioclava</taxon>
    </lineage>
</organism>
<accession>A0A074JIJ2</accession>
<dbReference type="AlphaFoldDB" id="A0A074JIJ2"/>
<keyword evidence="1" id="KW-1133">Transmembrane helix</keyword>
<dbReference type="RefSeq" id="WP_038131656.1">
    <property type="nucleotide sequence ID" value="NZ_AUNB01000040.1"/>
</dbReference>